<gene>
    <name evidence="7" type="ORF">SAMN05444370_11244</name>
</gene>
<dbReference type="SUPFAM" id="SSF56281">
    <property type="entry name" value="Metallo-hydrolase/oxidoreductase"/>
    <property type="match status" value="1"/>
</dbReference>
<dbReference type="Proteomes" id="UP000198703">
    <property type="component" value="Unassembled WGS sequence"/>
</dbReference>
<evidence type="ECO:0000256" key="5">
    <source>
        <dbReference type="ARBA" id="ARBA00022833"/>
    </source>
</evidence>
<sequence>MTWEVYALRYAERAGRVRADSFLFDDHVSPHPIDYYLWLLRREGRVIVVDTGYDAAEAARRNRPILREPVRMLADFGVDAGAVEDVILTHLHYDHAGGLDGFPAATFHLQAAEMAYATGPCMCAPALNHPFTAEHVCAMVRRVYSGRVRFHDGAGEVAEGVEVVAVGGHSRGLQAVRVLTARGWMVLASDASHFYENFLCGKLFPIVVDAEAMLRGFALLPRLAAGRNMVVPGHDPLVRRLYPRVAGEAEGPAAHRLDVAPGDHAAVLGELWR</sequence>
<evidence type="ECO:0000313" key="8">
    <source>
        <dbReference type="Proteomes" id="UP000198703"/>
    </source>
</evidence>
<dbReference type="OrthoDB" id="9773738at2"/>
<protein>
    <submittedName>
        <fullName evidence="7">Glyoxylase, beta-lactamase superfamily II</fullName>
    </submittedName>
</protein>
<evidence type="ECO:0000259" key="6">
    <source>
        <dbReference type="SMART" id="SM00849"/>
    </source>
</evidence>
<comment type="cofactor">
    <cofactor evidence="1">
        <name>Zn(2+)</name>
        <dbReference type="ChEBI" id="CHEBI:29105"/>
    </cofactor>
</comment>
<dbReference type="InterPro" id="IPR001279">
    <property type="entry name" value="Metallo-B-lactamas"/>
</dbReference>
<dbReference type="InterPro" id="IPR051013">
    <property type="entry name" value="MBL_superfamily_lactonases"/>
</dbReference>
<dbReference type="CDD" id="cd07729">
    <property type="entry name" value="AHL_lactonase_MBL-fold"/>
    <property type="match status" value="1"/>
</dbReference>
<keyword evidence="5" id="KW-0862">Zinc</keyword>
<dbReference type="SMART" id="SM00849">
    <property type="entry name" value="Lactamase_B"/>
    <property type="match status" value="1"/>
</dbReference>
<feature type="domain" description="Metallo-beta-lactamase" evidence="6">
    <location>
        <begin position="34"/>
        <end position="234"/>
    </location>
</feature>
<dbReference type="Pfam" id="PF00753">
    <property type="entry name" value="Lactamase_B"/>
    <property type="match status" value="1"/>
</dbReference>
<dbReference type="STRING" id="89524.SAMN05444370_11244"/>
<evidence type="ECO:0000256" key="2">
    <source>
        <dbReference type="ARBA" id="ARBA00007749"/>
    </source>
</evidence>
<dbReference type="PANTHER" id="PTHR42978">
    <property type="entry name" value="QUORUM-QUENCHING LACTONASE YTNP-RELATED-RELATED"/>
    <property type="match status" value="1"/>
</dbReference>
<dbReference type="GO" id="GO:0046872">
    <property type="term" value="F:metal ion binding"/>
    <property type="evidence" value="ECO:0007669"/>
    <property type="project" value="UniProtKB-KW"/>
</dbReference>
<dbReference type="GO" id="GO:0016787">
    <property type="term" value="F:hydrolase activity"/>
    <property type="evidence" value="ECO:0007669"/>
    <property type="project" value="UniProtKB-KW"/>
</dbReference>
<proteinExistence type="inferred from homology"/>
<dbReference type="RefSeq" id="WP_093255007.1">
    <property type="nucleotide sequence ID" value="NZ_FNQM01000012.1"/>
</dbReference>
<accession>A0A1H4E6A1</accession>
<dbReference type="AlphaFoldDB" id="A0A1H4E6A1"/>
<evidence type="ECO:0000313" key="7">
    <source>
        <dbReference type="EMBL" id="SEA79902.1"/>
    </source>
</evidence>
<evidence type="ECO:0000256" key="1">
    <source>
        <dbReference type="ARBA" id="ARBA00001947"/>
    </source>
</evidence>
<comment type="similarity">
    <text evidence="2">Belongs to the metallo-beta-lactamase superfamily.</text>
</comment>
<organism evidence="7 8">
    <name type="scientific">Rubrimonas cliftonensis</name>
    <dbReference type="NCBI Taxonomy" id="89524"/>
    <lineage>
        <taxon>Bacteria</taxon>
        <taxon>Pseudomonadati</taxon>
        <taxon>Pseudomonadota</taxon>
        <taxon>Alphaproteobacteria</taxon>
        <taxon>Rhodobacterales</taxon>
        <taxon>Paracoccaceae</taxon>
        <taxon>Rubrimonas</taxon>
    </lineage>
</organism>
<keyword evidence="4" id="KW-0378">Hydrolase</keyword>
<evidence type="ECO:0000256" key="4">
    <source>
        <dbReference type="ARBA" id="ARBA00022801"/>
    </source>
</evidence>
<dbReference type="InterPro" id="IPR036866">
    <property type="entry name" value="RibonucZ/Hydroxyglut_hydro"/>
</dbReference>
<dbReference type="PANTHER" id="PTHR42978:SF7">
    <property type="entry name" value="METALLO-HYDROLASE RV2300C-RELATED"/>
    <property type="match status" value="1"/>
</dbReference>
<dbReference type="EMBL" id="FNQM01000012">
    <property type="protein sequence ID" value="SEA79902.1"/>
    <property type="molecule type" value="Genomic_DNA"/>
</dbReference>
<name>A0A1H4E6A1_9RHOB</name>
<evidence type="ECO:0000256" key="3">
    <source>
        <dbReference type="ARBA" id="ARBA00022723"/>
    </source>
</evidence>
<keyword evidence="3" id="KW-0479">Metal-binding</keyword>
<keyword evidence="8" id="KW-1185">Reference proteome</keyword>
<dbReference type="Gene3D" id="3.60.15.10">
    <property type="entry name" value="Ribonuclease Z/Hydroxyacylglutathione hydrolase-like"/>
    <property type="match status" value="1"/>
</dbReference>
<reference evidence="7 8" key="1">
    <citation type="submission" date="2016-10" db="EMBL/GenBank/DDBJ databases">
        <authorList>
            <person name="de Groot N.N."/>
        </authorList>
    </citation>
    <scope>NUCLEOTIDE SEQUENCE [LARGE SCALE GENOMIC DNA]</scope>
    <source>
        <strain evidence="7 8">DSM 15345</strain>
    </source>
</reference>